<accession>A0ABD3F6F4</accession>
<proteinExistence type="predicted"/>
<protein>
    <submittedName>
        <fullName evidence="1">Uncharacterized protein</fullName>
    </submittedName>
</protein>
<dbReference type="AlphaFoldDB" id="A0ABD3F6F4"/>
<evidence type="ECO:0000313" key="1">
    <source>
        <dbReference type="EMBL" id="KAL3661271.1"/>
    </source>
</evidence>
<dbReference type="EMBL" id="JBIMZQ010000037">
    <property type="protein sequence ID" value="KAL3661271.1"/>
    <property type="molecule type" value="Genomic_DNA"/>
</dbReference>
<evidence type="ECO:0000313" key="2">
    <source>
        <dbReference type="Proteomes" id="UP001632037"/>
    </source>
</evidence>
<comment type="caution">
    <text evidence="1">The sequence shown here is derived from an EMBL/GenBank/DDBJ whole genome shotgun (WGS) entry which is preliminary data.</text>
</comment>
<dbReference type="Proteomes" id="UP001632037">
    <property type="component" value="Unassembled WGS sequence"/>
</dbReference>
<gene>
    <name evidence="1" type="ORF">V7S43_013879</name>
</gene>
<sequence length="146" mass="16665">MGKKSTAQAAVVEAIALRLFPPQMKYPEMGPSGLLYEWFEWPTIKWVPKCLEANRKPKCVVEGCRCVPKVKKYKIRTVEDISHRTVLYYARYQCTGPTTKSLSTISDAYLSSSKPFVPKFLYLLTYKTGISSDMFDIVYDSILSTK</sequence>
<name>A0ABD3F6F4_9STRA</name>
<reference evidence="1 2" key="1">
    <citation type="submission" date="2024-09" db="EMBL/GenBank/DDBJ databases">
        <title>Genome sequencing and assembly of Phytophthora oleae, isolate VK10A, causative agent of rot of olive drupes.</title>
        <authorList>
            <person name="Conti Taguali S."/>
            <person name="Riolo M."/>
            <person name="La Spada F."/>
            <person name="Cacciola S.O."/>
            <person name="Dionisio G."/>
        </authorList>
    </citation>
    <scope>NUCLEOTIDE SEQUENCE [LARGE SCALE GENOMIC DNA]</scope>
    <source>
        <strain evidence="1 2">VK10A</strain>
    </source>
</reference>
<organism evidence="1 2">
    <name type="scientific">Phytophthora oleae</name>
    <dbReference type="NCBI Taxonomy" id="2107226"/>
    <lineage>
        <taxon>Eukaryota</taxon>
        <taxon>Sar</taxon>
        <taxon>Stramenopiles</taxon>
        <taxon>Oomycota</taxon>
        <taxon>Peronosporomycetes</taxon>
        <taxon>Peronosporales</taxon>
        <taxon>Peronosporaceae</taxon>
        <taxon>Phytophthora</taxon>
    </lineage>
</organism>
<keyword evidence="2" id="KW-1185">Reference proteome</keyword>